<dbReference type="InterPro" id="IPR008271">
    <property type="entry name" value="Ser/Thr_kinase_AS"/>
</dbReference>
<dbReference type="PROSITE" id="PS00107">
    <property type="entry name" value="PROTEIN_KINASE_ATP"/>
    <property type="match status" value="1"/>
</dbReference>
<evidence type="ECO:0000256" key="2">
    <source>
        <dbReference type="ARBA" id="ARBA00022679"/>
    </source>
</evidence>
<gene>
    <name evidence="10" type="ORF">J0M35_20945</name>
</gene>
<keyword evidence="3 6" id="KW-0547">Nucleotide-binding</keyword>
<dbReference type="GO" id="GO:0004674">
    <property type="term" value="F:protein serine/threonine kinase activity"/>
    <property type="evidence" value="ECO:0007669"/>
    <property type="project" value="UniProtKB-EC"/>
</dbReference>
<feature type="compositionally biased region" description="Polar residues" evidence="7">
    <location>
        <begin position="302"/>
        <end position="320"/>
    </location>
</feature>
<proteinExistence type="predicted"/>
<evidence type="ECO:0000256" key="1">
    <source>
        <dbReference type="ARBA" id="ARBA00012513"/>
    </source>
</evidence>
<evidence type="ECO:0000256" key="7">
    <source>
        <dbReference type="SAM" id="MobiDB-lite"/>
    </source>
</evidence>
<dbReference type="PANTHER" id="PTHR43289:SF6">
    <property type="entry name" value="SERINE_THREONINE-PROTEIN KINASE NEKL-3"/>
    <property type="match status" value="1"/>
</dbReference>
<keyword evidence="5 6" id="KW-0067">ATP-binding</keyword>
<sequence>MSNQNQDQSFAPGTVIGGSYRILRLLGEGGMGAIYEVEHVHFTKRFALKLLTKASVTETDWLRFKQEAKALSKLPHENIVQVNDLGIDKGVPFYVMELVKGESLRKKLKDRGKLSMKESLTIFEKLASTLAYVHENGIIHRDIKPDNIMIISQTKQTEGGTKQELGIKLVDFGISKLSNPDTPGLTRAGEVFGSPIYMSPEQCIGQKVDGRSDIYAMGCALFECLTAKSPFLGKNAAETITKKLSDQPPLLNDAAPDQNFPIELEELVDSMLAREPEQRPESAARVATKLRKIRKSLLDGPPQSTARRPVRTSQHQVPTQQKRRRLDVEVTQTNLSSGLGLKVAIAAIGFVVLTLLIVFVALLAPLSSKNDSARSHVEEENSVKMPEKEKRNLIMYGGHPEYATPPDWNFLEKAPFLSRRKPSGEIILNFPGKSTIGKFRFTIIGARTSEKLEARGSQTLPKDTWVFFQPRDDLFNRPYLLRKLEDGSISDLDCESEMFNCDCLDELTHLKSLNSLHINHTNINNQCLSKLNSLKSLEKVELDISSLEDEKIAKLKILNNLRYINIAGGKSRSKTIAALATSKKLRTLVLDGCPLTDQDFLNISKIVSLERLDIADSAPSIQNLLALQRLPNLKGIDIRDCTIPEETYKTFKDFPSLQGIRSDLSGEALNNMRQYLAPVQIDDDKSKFRNRLFY</sequence>
<dbReference type="PANTHER" id="PTHR43289">
    <property type="entry name" value="MITOGEN-ACTIVATED PROTEIN KINASE KINASE KINASE 20-RELATED"/>
    <property type="match status" value="1"/>
</dbReference>
<dbReference type="PROSITE" id="PS50011">
    <property type="entry name" value="PROTEIN_KINASE_DOM"/>
    <property type="match status" value="1"/>
</dbReference>
<evidence type="ECO:0000313" key="11">
    <source>
        <dbReference type="Proteomes" id="UP000664277"/>
    </source>
</evidence>
<accession>A0A8J7TQB3</accession>
<dbReference type="Proteomes" id="UP000664277">
    <property type="component" value="Unassembled WGS sequence"/>
</dbReference>
<dbReference type="EC" id="2.7.11.1" evidence="1"/>
<name>A0A8J7TQB3_9BACT</name>
<feature type="region of interest" description="Disordered" evidence="7">
    <location>
        <begin position="297"/>
        <end position="324"/>
    </location>
</feature>
<dbReference type="AlphaFoldDB" id="A0A8J7TQB3"/>
<evidence type="ECO:0000256" key="3">
    <source>
        <dbReference type="ARBA" id="ARBA00022741"/>
    </source>
</evidence>
<dbReference type="SUPFAM" id="SSF56112">
    <property type="entry name" value="Protein kinase-like (PK-like)"/>
    <property type="match status" value="1"/>
</dbReference>
<feature type="transmembrane region" description="Helical" evidence="8">
    <location>
        <begin position="343"/>
        <end position="364"/>
    </location>
</feature>
<dbReference type="InterPro" id="IPR032675">
    <property type="entry name" value="LRR_dom_sf"/>
</dbReference>
<evidence type="ECO:0000256" key="8">
    <source>
        <dbReference type="SAM" id="Phobius"/>
    </source>
</evidence>
<keyword evidence="2" id="KW-0808">Transferase</keyword>
<keyword evidence="8" id="KW-0472">Membrane</keyword>
<dbReference type="Gene3D" id="1.10.510.10">
    <property type="entry name" value="Transferase(Phosphotransferase) domain 1"/>
    <property type="match status" value="1"/>
</dbReference>
<dbReference type="CDD" id="cd14014">
    <property type="entry name" value="STKc_PknB_like"/>
    <property type="match status" value="1"/>
</dbReference>
<feature type="domain" description="Protein kinase" evidence="9">
    <location>
        <begin position="20"/>
        <end position="298"/>
    </location>
</feature>
<comment type="caution">
    <text evidence="10">The sequence shown here is derived from an EMBL/GenBank/DDBJ whole genome shotgun (WGS) entry which is preliminary data.</text>
</comment>
<evidence type="ECO:0000256" key="5">
    <source>
        <dbReference type="ARBA" id="ARBA00022840"/>
    </source>
</evidence>
<keyword evidence="8" id="KW-1133">Transmembrane helix</keyword>
<keyword evidence="4 10" id="KW-0418">Kinase</keyword>
<dbReference type="InterPro" id="IPR011009">
    <property type="entry name" value="Kinase-like_dom_sf"/>
</dbReference>
<reference evidence="10" key="1">
    <citation type="submission" date="2021-02" db="EMBL/GenBank/DDBJ databases">
        <title>Genome-Resolved Metagenomics of a Microbial Community Performing Photosynthetic Biological Nutrient Removal.</title>
        <authorList>
            <person name="Mcdaniel E.A."/>
        </authorList>
    </citation>
    <scope>NUCLEOTIDE SEQUENCE</scope>
    <source>
        <strain evidence="10">UWPOB_OBS1</strain>
    </source>
</reference>
<feature type="binding site" evidence="6">
    <location>
        <position position="49"/>
    </location>
    <ligand>
        <name>ATP</name>
        <dbReference type="ChEBI" id="CHEBI:30616"/>
    </ligand>
</feature>
<evidence type="ECO:0000259" key="9">
    <source>
        <dbReference type="PROSITE" id="PS50011"/>
    </source>
</evidence>
<protein>
    <recommendedName>
        <fullName evidence="1">non-specific serine/threonine protein kinase</fullName>
        <ecNumber evidence="1">2.7.11.1</ecNumber>
    </recommendedName>
</protein>
<keyword evidence="8" id="KW-0812">Transmembrane</keyword>
<dbReference type="InterPro" id="IPR000719">
    <property type="entry name" value="Prot_kinase_dom"/>
</dbReference>
<dbReference type="SUPFAM" id="SSF52047">
    <property type="entry name" value="RNI-like"/>
    <property type="match status" value="1"/>
</dbReference>
<evidence type="ECO:0000313" key="10">
    <source>
        <dbReference type="EMBL" id="MBN8662848.1"/>
    </source>
</evidence>
<dbReference type="EMBL" id="JAFLCK010000058">
    <property type="protein sequence ID" value="MBN8662848.1"/>
    <property type="molecule type" value="Genomic_DNA"/>
</dbReference>
<evidence type="ECO:0000256" key="6">
    <source>
        <dbReference type="PROSITE-ProRule" id="PRU10141"/>
    </source>
</evidence>
<dbReference type="Gene3D" id="3.80.10.10">
    <property type="entry name" value="Ribonuclease Inhibitor"/>
    <property type="match status" value="1"/>
</dbReference>
<dbReference type="Pfam" id="PF00069">
    <property type="entry name" value="Pkinase"/>
    <property type="match status" value="1"/>
</dbReference>
<dbReference type="InterPro" id="IPR017441">
    <property type="entry name" value="Protein_kinase_ATP_BS"/>
</dbReference>
<dbReference type="SMART" id="SM00220">
    <property type="entry name" value="S_TKc"/>
    <property type="match status" value="1"/>
</dbReference>
<dbReference type="Gene3D" id="3.30.200.20">
    <property type="entry name" value="Phosphorylase Kinase, domain 1"/>
    <property type="match status" value="1"/>
</dbReference>
<dbReference type="PROSITE" id="PS00108">
    <property type="entry name" value="PROTEIN_KINASE_ST"/>
    <property type="match status" value="1"/>
</dbReference>
<dbReference type="GO" id="GO:0005524">
    <property type="term" value="F:ATP binding"/>
    <property type="evidence" value="ECO:0007669"/>
    <property type="project" value="UniProtKB-UniRule"/>
</dbReference>
<evidence type="ECO:0000256" key="4">
    <source>
        <dbReference type="ARBA" id="ARBA00022777"/>
    </source>
</evidence>
<organism evidence="10 11">
    <name type="scientific">Candidatus Obscuribacter phosphatis</name>
    <dbReference type="NCBI Taxonomy" id="1906157"/>
    <lineage>
        <taxon>Bacteria</taxon>
        <taxon>Bacillati</taxon>
        <taxon>Candidatus Melainabacteria</taxon>
        <taxon>Candidatus Obscuribacterales</taxon>
        <taxon>Candidatus Obscuribacteraceae</taxon>
        <taxon>Candidatus Obscuribacter</taxon>
    </lineage>
</organism>